<dbReference type="PANTHER" id="PTHR22952:SF404">
    <property type="entry name" value="BZIP DOMAIN-CONTAINING PROTEIN"/>
    <property type="match status" value="1"/>
</dbReference>
<dbReference type="GO" id="GO:0045893">
    <property type="term" value="P:positive regulation of DNA-templated transcription"/>
    <property type="evidence" value="ECO:0007669"/>
    <property type="project" value="InterPro"/>
</dbReference>
<name>A0A5N6REC5_9ROSI</name>
<dbReference type="EMBL" id="CM017326">
    <property type="protein sequence ID" value="KAE8077373.1"/>
    <property type="molecule type" value="Genomic_DNA"/>
</dbReference>
<dbReference type="SMART" id="SM00338">
    <property type="entry name" value="BRLZ"/>
    <property type="match status" value="1"/>
</dbReference>
<dbReference type="OrthoDB" id="644067at2759"/>
<gene>
    <name evidence="6" type="ORF">FH972_015944</name>
</gene>
<organism evidence="6 7">
    <name type="scientific">Carpinus fangiana</name>
    <dbReference type="NCBI Taxonomy" id="176857"/>
    <lineage>
        <taxon>Eukaryota</taxon>
        <taxon>Viridiplantae</taxon>
        <taxon>Streptophyta</taxon>
        <taxon>Embryophyta</taxon>
        <taxon>Tracheophyta</taxon>
        <taxon>Spermatophyta</taxon>
        <taxon>Magnoliopsida</taxon>
        <taxon>eudicotyledons</taxon>
        <taxon>Gunneridae</taxon>
        <taxon>Pentapetalae</taxon>
        <taxon>rosids</taxon>
        <taxon>fabids</taxon>
        <taxon>Fagales</taxon>
        <taxon>Betulaceae</taxon>
        <taxon>Carpinus</taxon>
    </lineage>
</organism>
<comment type="subcellular location">
    <subcellularLocation>
        <location evidence="1">Nucleus</location>
    </subcellularLocation>
</comment>
<evidence type="ECO:0000313" key="6">
    <source>
        <dbReference type="EMBL" id="KAE8077373.1"/>
    </source>
</evidence>
<evidence type="ECO:0000259" key="5">
    <source>
        <dbReference type="PROSITE" id="PS50217"/>
    </source>
</evidence>
<protein>
    <recommendedName>
        <fullName evidence="5">BZIP domain-containing protein</fullName>
    </recommendedName>
</protein>
<evidence type="ECO:0000256" key="3">
    <source>
        <dbReference type="ARBA" id="ARBA00023242"/>
    </source>
</evidence>
<feature type="region of interest" description="Disordered" evidence="4">
    <location>
        <begin position="259"/>
        <end position="285"/>
    </location>
</feature>
<keyword evidence="2" id="KW-0238">DNA-binding</keyword>
<dbReference type="CDD" id="cd14707">
    <property type="entry name" value="bZIP_plant_BZIP46"/>
    <property type="match status" value="1"/>
</dbReference>
<dbReference type="InterPro" id="IPR004827">
    <property type="entry name" value="bZIP"/>
</dbReference>
<dbReference type="GO" id="GO:0003677">
    <property type="term" value="F:DNA binding"/>
    <property type="evidence" value="ECO:0007669"/>
    <property type="project" value="UniProtKB-KW"/>
</dbReference>
<evidence type="ECO:0000256" key="4">
    <source>
        <dbReference type="SAM" id="MobiDB-lite"/>
    </source>
</evidence>
<keyword evidence="3" id="KW-0539">Nucleus</keyword>
<dbReference type="PROSITE" id="PS50217">
    <property type="entry name" value="BZIP"/>
    <property type="match status" value="1"/>
</dbReference>
<dbReference type="Pfam" id="PF00170">
    <property type="entry name" value="bZIP_1"/>
    <property type="match status" value="1"/>
</dbReference>
<proteinExistence type="predicted"/>
<evidence type="ECO:0000313" key="7">
    <source>
        <dbReference type="Proteomes" id="UP000327013"/>
    </source>
</evidence>
<dbReference type="Proteomes" id="UP000327013">
    <property type="component" value="Chromosome 6"/>
</dbReference>
<accession>A0A5N6REC5</accession>
<dbReference type="PANTHER" id="PTHR22952">
    <property type="entry name" value="CAMP-RESPONSE ELEMENT BINDING PROTEIN-RELATED"/>
    <property type="match status" value="1"/>
</dbReference>
<dbReference type="SUPFAM" id="SSF57959">
    <property type="entry name" value="Leucine zipper domain"/>
    <property type="match status" value="1"/>
</dbReference>
<dbReference type="Gene3D" id="1.20.5.170">
    <property type="match status" value="1"/>
</dbReference>
<feature type="domain" description="BZIP" evidence="5">
    <location>
        <begin position="212"/>
        <end position="266"/>
    </location>
</feature>
<evidence type="ECO:0000256" key="1">
    <source>
        <dbReference type="ARBA" id="ARBA00004123"/>
    </source>
</evidence>
<dbReference type="AlphaFoldDB" id="A0A5N6REC5"/>
<evidence type="ECO:0000256" key="2">
    <source>
        <dbReference type="ARBA" id="ARBA00023125"/>
    </source>
</evidence>
<sequence>MVHPNKAQDPEFPPLLARQGSLCNLTFDEVQTHLRNHVCKPLNNMLLDELLRNIIRIEESQYSSSSSSASFFLWNLSLNVALSKKTVDEVWKDIVNEVDDQKSTLGETTLEEFLVRAGVVNSRPMMGIDPMSVMVSQQAADSLQFQQITELDSNFVFCDQSVYENPVVDIGYSDNHLGMSMPMPAISSTSSGSQVATDRKRRCSDEMMEKTIERRQKRMIKNRESAARSRAKKQAYTNQLEDKVSHLRKTNSFLLKKKKEMDMRLSSNPTSMPRYQLRRTSSDSF</sequence>
<dbReference type="FunFam" id="1.20.5.170:FF:000036">
    <property type="entry name" value="ABSCISIC ACID-INSENSITIVE 5-like protein 2"/>
    <property type="match status" value="1"/>
</dbReference>
<dbReference type="GO" id="GO:0003700">
    <property type="term" value="F:DNA-binding transcription factor activity"/>
    <property type="evidence" value="ECO:0007669"/>
    <property type="project" value="InterPro"/>
</dbReference>
<dbReference type="InterPro" id="IPR043452">
    <property type="entry name" value="BZIP46-like"/>
</dbReference>
<keyword evidence="7" id="KW-1185">Reference proteome</keyword>
<feature type="compositionally biased region" description="Polar residues" evidence="4">
    <location>
        <begin position="265"/>
        <end position="285"/>
    </location>
</feature>
<dbReference type="GO" id="GO:0005634">
    <property type="term" value="C:nucleus"/>
    <property type="evidence" value="ECO:0007669"/>
    <property type="project" value="UniProtKB-SubCell"/>
</dbReference>
<dbReference type="PROSITE" id="PS00036">
    <property type="entry name" value="BZIP_BASIC"/>
    <property type="match status" value="1"/>
</dbReference>
<reference evidence="6 7" key="1">
    <citation type="submission" date="2019-06" db="EMBL/GenBank/DDBJ databases">
        <title>A chromosomal-level reference genome of Carpinus fangiana (Coryloideae, Betulaceae).</title>
        <authorList>
            <person name="Yang X."/>
            <person name="Wang Z."/>
            <person name="Zhang L."/>
            <person name="Hao G."/>
            <person name="Liu J."/>
            <person name="Yang Y."/>
        </authorList>
    </citation>
    <scope>NUCLEOTIDE SEQUENCE [LARGE SCALE GENOMIC DNA]</scope>
    <source>
        <strain evidence="6">Cfa_2016G</strain>
        <tissue evidence="6">Leaf</tissue>
    </source>
</reference>
<dbReference type="InterPro" id="IPR046347">
    <property type="entry name" value="bZIP_sf"/>
</dbReference>